<sequence length="122" mass="13123">MHVDDRIGEGVSAELAEFLRGAVDDRPAKIAPAVCDGCGGRWFSVLVDGMEGAAERECPGCGRRAFIADSEEFEDAVAFLLAEDGPVRWVTLGLRCQHDGAVESCADWKIDYGPTDHLLGRA</sequence>
<accession>A0A1H7TPT7</accession>
<evidence type="ECO:0000313" key="1">
    <source>
        <dbReference type="EMBL" id="SEL86575.1"/>
    </source>
</evidence>
<organism evidence="1 2">
    <name type="scientific">Streptacidiphilus jiangxiensis</name>
    <dbReference type="NCBI Taxonomy" id="235985"/>
    <lineage>
        <taxon>Bacteria</taxon>
        <taxon>Bacillati</taxon>
        <taxon>Actinomycetota</taxon>
        <taxon>Actinomycetes</taxon>
        <taxon>Kitasatosporales</taxon>
        <taxon>Streptomycetaceae</taxon>
        <taxon>Streptacidiphilus</taxon>
    </lineage>
</organism>
<dbReference type="RefSeq" id="WP_042455085.1">
    <property type="nucleotide sequence ID" value="NZ_BBPN01000036.1"/>
</dbReference>
<dbReference type="EMBL" id="FOAZ01000014">
    <property type="protein sequence ID" value="SEL86575.1"/>
    <property type="molecule type" value="Genomic_DNA"/>
</dbReference>
<reference evidence="2" key="1">
    <citation type="submission" date="2016-10" db="EMBL/GenBank/DDBJ databases">
        <authorList>
            <person name="Varghese N."/>
        </authorList>
    </citation>
    <scope>NUCLEOTIDE SEQUENCE [LARGE SCALE GENOMIC DNA]</scope>
    <source>
        <strain evidence="2">DSM 45096 / BCRC 16803 / CGMCC 4.1857 / CIP 109030 / JCM 12277 / KCTC 19219 / NBRC 100920 / 33214</strain>
    </source>
</reference>
<dbReference type="STRING" id="235985.SAMN05414137_114120"/>
<dbReference type="Proteomes" id="UP000183015">
    <property type="component" value="Unassembled WGS sequence"/>
</dbReference>
<dbReference type="OrthoDB" id="281728at2"/>
<name>A0A1H7TPT7_STRJI</name>
<dbReference type="eggNOG" id="ENOG5032U6K">
    <property type="taxonomic scope" value="Bacteria"/>
</dbReference>
<keyword evidence="2" id="KW-1185">Reference proteome</keyword>
<protein>
    <submittedName>
        <fullName evidence="1">Uncharacterized protein</fullName>
    </submittedName>
</protein>
<evidence type="ECO:0000313" key="2">
    <source>
        <dbReference type="Proteomes" id="UP000183015"/>
    </source>
</evidence>
<proteinExistence type="predicted"/>
<dbReference type="AlphaFoldDB" id="A0A1H7TPT7"/>
<gene>
    <name evidence="1" type="ORF">SAMN05414137_114120</name>
</gene>